<evidence type="ECO:0000256" key="3">
    <source>
        <dbReference type="ARBA" id="ARBA00022475"/>
    </source>
</evidence>
<dbReference type="Gene3D" id="3.40.50.300">
    <property type="entry name" value="P-loop containing nucleotide triphosphate hydrolases"/>
    <property type="match status" value="1"/>
</dbReference>
<protein>
    <submittedName>
        <fullName evidence="11">ABC transporter ATP-binding protein</fullName>
    </submittedName>
</protein>
<accession>A0ABV7WQG4</accession>
<comment type="caution">
    <text evidence="11">The sequence shown here is derived from an EMBL/GenBank/DDBJ whole genome shotgun (WGS) entry which is preliminary data.</text>
</comment>
<keyword evidence="4" id="KW-0410">Iron transport</keyword>
<dbReference type="InterPro" id="IPR051535">
    <property type="entry name" value="Siderophore_ABC-ATPase"/>
</dbReference>
<keyword evidence="5" id="KW-0547">Nucleotide-binding</keyword>
<dbReference type="InterPro" id="IPR003593">
    <property type="entry name" value="AAA+_ATPase"/>
</dbReference>
<dbReference type="InterPro" id="IPR003439">
    <property type="entry name" value="ABC_transporter-like_ATP-bd"/>
</dbReference>
<evidence type="ECO:0000259" key="10">
    <source>
        <dbReference type="PROSITE" id="PS50893"/>
    </source>
</evidence>
<keyword evidence="12" id="KW-1185">Reference proteome</keyword>
<evidence type="ECO:0000256" key="4">
    <source>
        <dbReference type="ARBA" id="ARBA00022496"/>
    </source>
</evidence>
<keyword evidence="3" id="KW-1003">Cell membrane</keyword>
<evidence type="ECO:0000256" key="7">
    <source>
        <dbReference type="ARBA" id="ARBA00023004"/>
    </source>
</evidence>
<dbReference type="CDD" id="cd03214">
    <property type="entry name" value="ABC_Iron-Siderophores_B12_Hemin"/>
    <property type="match status" value="1"/>
</dbReference>
<evidence type="ECO:0000313" key="11">
    <source>
        <dbReference type="EMBL" id="MFC3701084.1"/>
    </source>
</evidence>
<comment type="subcellular location">
    <subcellularLocation>
        <location evidence="1">Cell membrane</location>
        <topology evidence="1">Peripheral membrane protein</topology>
    </subcellularLocation>
</comment>
<dbReference type="InterPro" id="IPR027417">
    <property type="entry name" value="P-loop_NTPase"/>
</dbReference>
<evidence type="ECO:0000256" key="9">
    <source>
        <dbReference type="ARBA" id="ARBA00023136"/>
    </source>
</evidence>
<dbReference type="SMART" id="SM00382">
    <property type="entry name" value="AAA"/>
    <property type="match status" value="1"/>
</dbReference>
<dbReference type="Pfam" id="PF00005">
    <property type="entry name" value="ABC_tran"/>
    <property type="match status" value="1"/>
</dbReference>
<reference evidence="12" key="1">
    <citation type="journal article" date="2019" name="Int. J. Syst. Evol. Microbiol.">
        <title>The Global Catalogue of Microorganisms (GCM) 10K type strain sequencing project: providing services to taxonomists for standard genome sequencing and annotation.</title>
        <authorList>
            <consortium name="The Broad Institute Genomics Platform"/>
            <consortium name="The Broad Institute Genome Sequencing Center for Infectious Disease"/>
            <person name="Wu L."/>
            <person name="Ma J."/>
        </authorList>
    </citation>
    <scope>NUCLEOTIDE SEQUENCE [LARGE SCALE GENOMIC DNA]</scope>
    <source>
        <strain evidence="12">CECT 8288</strain>
    </source>
</reference>
<evidence type="ECO:0000256" key="8">
    <source>
        <dbReference type="ARBA" id="ARBA00023065"/>
    </source>
</evidence>
<dbReference type="SUPFAM" id="SSF52540">
    <property type="entry name" value="P-loop containing nucleoside triphosphate hydrolases"/>
    <property type="match status" value="1"/>
</dbReference>
<proteinExistence type="predicted"/>
<dbReference type="GO" id="GO:0005524">
    <property type="term" value="F:ATP binding"/>
    <property type="evidence" value="ECO:0007669"/>
    <property type="project" value="UniProtKB-KW"/>
</dbReference>
<evidence type="ECO:0000313" key="12">
    <source>
        <dbReference type="Proteomes" id="UP001595710"/>
    </source>
</evidence>
<dbReference type="EMBL" id="JBHRYN010000007">
    <property type="protein sequence ID" value="MFC3701084.1"/>
    <property type="molecule type" value="Genomic_DNA"/>
</dbReference>
<keyword evidence="9" id="KW-0472">Membrane</keyword>
<keyword evidence="2" id="KW-0813">Transport</keyword>
<keyword evidence="7" id="KW-0408">Iron</keyword>
<dbReference type="Proteomes" id="UP001595710">
    <property type="component" value="Unassembled WGS sequence"/>
</dbReference>
<organism evidence="11 12">
    <name type="scientific">Reinekea marina</name>
    <dbReference type="NCBI Taxonomy" id="1310421"/>
    <lineage>
        <taxon>Bacteria</taxon>
        <taxon>Pseudomonadati</taxon>
        <taxon>Pseudomonadota</taxon>
        <taxon>Gammaproteobacteria</taxon>
        <taxon>Oceanospirillales</taxon>
        <taxon>Saccharospirillaceae</taxon>
        <taxon>Reinekea</taxon>
    </lineage>
</organism>
<evidence type="ECO:0000256" key="2">
    <source>
        <dbReference type="ARBA" id="ARBA00022448"/>
    </source>
</evidence>
<feature type="domain" description="ABC transporter" evidence="10">
    <location>
        <begin position="5"/>
        <end position="241"/>
    </location>
</feature>
<dbReference type="RefSeq" id="WP_290280196.1">
    <property type="nucleotide sequence ID" value="NZ_JAUFQI010000001.1"/>
</dbReference>
<evidence type="ECO:0000256" key="1">
    <source>
        <dbReference type="ARBA" id="ARBA00004202"/>
    </source>
</evidence>
<dbReference type="PANTHER" id="PTHR42771">
    <property type="entry name" value="IRON(3+)-HYDROXAMATE IMPORT ATP-BINDING PROTEIN FHUC"/>
    <property type="match status" value="1"/>
</dbReference>
<evidence type="ECO:0000256" key="5">
    <source>
        <dbReference type="ARBA" id="ARBA00022741"/>
    </source>
</evidence>
<dbReference type="PROSITE" id="PS50893">
    <property type="entry name" value="ABC_TRANSPORTER_2"/>
    <property type="match status" value="1"/>
</dbReference>
<gene>
    <name evidence="11" type="ORF">ACFOND_05455</name>
</gene>
<name>A0ABV7WQG4_9GAMM</name>
<sequence length="271" mass="29600">MNFTAPLECRHISAGYTLPILKNVDLQLNSGELTILIGPNGCGKSTLLKALSNRLALSCGSVLLNSKRIKEWPTKQLAQQLGVLPQHPLAPEELTVKELVSLGRFPYQGLLSGNKKDAYCIEDAMNLAQVSEFANSPIDQLSGGQRQRCWIAMVLAQETDVLLLDEPTSYLDLKVQVELLQLLQQLAKNKQYAIGIVMHELNLAAAFADKLVMMKEGQVQAQGCVQHVFTEANLSRVFDLVAQVVTDAHSGKPFCIPNIKSHSAELALVGS</sequence>
<evidence type="ECO:0000256" key="6">
    <source>
        <dbReference type="ARBA" id="ARBA00022840"/>
    </source>
</evidence>
<keyword evidence="8" id="KW-0406">Ion transport</keyword>
<keyword evidence="6 11" id="KW-0067">ATP-binding</keyword>
<dbReference type="PANTHER" id="PTHR42771:SF2">
    <property type="entry name" value="IRON(3+)-HYDROXAMATE IMPORT ATP-BINDING PROTEIN FHUC"/>
    <property type="match status" value="1"/>
</dbReference>